<feature type="transmembrane region" description="Helical" evidence="3">
    <location>
        <begin position="34"/>
        <end position="50"/>
    </location>
</feature>
<keyword evidence="3" id="KW-0472">Membrane</keyword>
<reference evidence="5" key="1">
    <citation type="submission" date="2021-01" db="EMBL/GenBank/DDBJ databases">
        <authorList>
            <person name="Corre E."/>
            <person name="Pelletier E."/>
            <person name="Niang G."/>
            <person name="Scheremetjew M."/>
            <person name="Finn R."/>
            <person name="Kale V."/>
            <person name="Holt S."/>
            <person name="Cochrane G."/>
            <person name="Meng A."/>
            <person name="Brown T."/>
            <person name="Cohen L."/>
        </authorList>
    </citation>
    <scope>NUCLEOTIDE SEQUENCE</scope>
    <source>
        <strain evidence="5">CCMP1661</strain>
    </source>
</reference>
<dbReference type="GO" id="GO:0006506">
    <property type="term" value="P:GPI anchor biosynthetic process"/>
    <property type="evidence" value="ECO:0007669"/>
    <property type="project" value="UniProtKB-UniPathway"/>
</dbReference>
<dbReference type="Pfam" id="PF10181">
    <property type="entry name" value="PIG-H"/>
    <property type="match status" value="1"/>
</dbReference>
<evidence type="ECO:0000313" key="5">
    <source>
        <dbReference type="EMBL" id="CAD9870225.1"/>
    </source>
</evidence>
<dbReference type="PANTHER" id="PTHR15231">
    <property type="entry name" value="PHOSPHATIDYLINOSITOL N-ACETYLGLUCOSAMINYLTRANSFERASE SUBUNIT H"/>
    <property type="match status" value="1"/>
</dbReference>
<dbReference type="PANTHER" id="PTHR15231:SF1">
    <property type="entry name" value="PHOSPHATIDYLINOSITOL N-ACETYLGLUCOSAMINYLTRANSFERASE SUBUNIT H"/>
    <property type="match status" value="1"/>
</dbReference>
<comment type="pathway">
    <text evidence="1">Glycolipid biosynthesis; glycosylphosphatidylinositol-anchor biosynthesis.</text>
</comment>
<evidence type="ECO:0000256" key="1">
    <source>
        <dbReference type="ARBA" id="ARBA00004687"/>
    </source>
</evidence>
<proteinExistence type="inferred from homology"/>
<dbReference type="UniPathway" id="UPA00196"/>
<dbReference type="AlphaFoldDB" id="A0A7S2V329"/>
<comment type="similarity">
    <text evidence="2">Belongs to the PIGH family.</text>
</comment>
<feature type="domain" description="Phosphatidylinositol N-acetylglucosaminyltransferase subunit H conserved" evidence="4">
    <location>
        <begin position="83"/>
        <end position="145"/>
    </location>
</feature>
<evidence type="ECO:0000259" key="4">
    <source>
        <dbReference type="Pfam" id="PF10181"/>
    </source>
</evidence>
<dbReference type="InterPro" id="IPR044215">
    <property type="entry name" value="PIG-H"/>
</dbReference>
<keyword evidence="3" id="KW-0812">Transmembrane</keyword>
<protein>
    <recommendedName>
        <fullName evidence="4">Phosphatidylinositol N-acetylglucosaminyltransferase subunit H conserved domain-containing protein</fullName>
    </recommendedName>
</protein>
<dbReference type="GO" id="GO:0000506">
    <property type="term" value="C:glycosylphosphatidylinositol-N-acetylglucosaminyltransferase (GPI-GnT) complex"/>
    <property type="evidence" value="ECO:0007669"/>
    <property type="project" value="InterPro"/>
</dbReference>
<dbReference type="EMBL" id="HBHR01018827">
    <property type="protein sequence ID" value="CAD9870225.1"/>
    <property type="molecule type" value="Transcribed_RNA"/>
</dbReference>
<evidence type="ECO:0000256" key="3">
    <source>
        <dbReference type="SAM" id="Phobius"/>
    </source>
</evidence>
<name>A0A7S2V329_9STRA</name>
<dbReference type="InterPro" id="IPR019328">
    <property type="entry name" value="PIGH-H_dom"/>
</dbReference>
<keyword evidence="3" id="KW-1133">Transmembrane helix</keyword>
<gene>
    <name evidence="5" type="ORF">FJAP1339_LOCUS9539</name>
</gene>
<evidence type="ECO:0000256" key="2">
    <source>
        <dbReference type="ARBA" id="ARBA00009610"/>
    </source>
</evidence>
<sequence length="177" mass="20091">MKLDFSKKIQGPNAVEFCITETTSCQHFFGINRSEWITCAFICLALLFWYTGLRAWTIDAMIFLCIMVCLIKRSSTSVQEEALLVVAGLGVQMRTRYASGKQDFQFVDQARLHGVVLNECVTLNRVVCYLALVVKDQPDLVVAFQHLNPKLDVLVQIYRDTWNVMFGDKLAEPIDTG</sequence>
<accession>A0A7S2V329</accession>
<organism evidence="5">
    <name type="scientific">Fibrocapsa japonica</name>
    <dbReference type="NCBI Taxonomy" id="94617"/>
    <lineage>
        <taxon>Eukaryota</taxon>
        <taxon>Sar</taxon>
        <taxon>Stramenopiles</taxon>
        <taxon>Ochrophyta</taxon>
        <taxon>Raphidophyceae</taxon>
        <taxon>Chattonellales</taxon>
        <taxon>Chattonellaceae</taxon>
        <taxon>Fibrocapsa</taxon>
    </lineage>
</organism>